<feature type="domain" description="NFACT RNA-binding" evidence="2">
    <location>
        <begin position="234"/>
        <end position="325"/>
    </location>
</feature>
<proteinExistence type="predicted"/>
<evidence type="ECO:0000313" key="4">
    <source>
        <dbReference type="Proteomes" id="UP001515480"/>
    </source>
</evidence>
<accession>A0AB34JU32</accession>
<dbReference type="PANTHER" id="PTHR15239">
    <property type="entry name" value="NUCLEAR EXPORT MEDIATOR FACTOR NEMF"/>
    <property type="match status" value="1"/>
</dbReference>
<feature type="region of interest" description="Disordered" evidence="1">
    <location>
        <begin position="195"/>
        <end position="234"/>
    </location>
</feature>
<reference evidence="3 4" key="1">
    <citation type="journal article" date="2024" name="Science">
        <title>Giant polyketide synthase enzymes in the biosynthesis of giant marine polyether toxins.</title>
        <authorList>
            <person name="Fallon T.R."/>
            <person name="Shende V.V."/>
            <person name="Wierzbicki I.H."/>
            <person name="Pendleton A.L."/>
            <person name="Watervoot N.F."/>
            <person name="Auber R.P."/>
            <person name="Gonzalez D.J."/>
            <person name="Wisecaver J.H."/>
            <person name="Moore B.S."/>
        </authorList>
    </citation>
    <scope>NUCLEOTIDE SEQUENCE [LARGE SCALE GENOMIC DNA]</scope>
    <source>
        <strain evidence="3 4">12B1</strain>
    </source>
</reference>
<dbReference type="AlphaFoldDB" id="A0AB34JU32"/>
<dbReference type="EMBL" id="JBGBPQ010000004">
    <property type="protein sequence ID" value="KAL1525185.1"/>
    <property type="molecule type" value="Genomic_DNA"/>
</dbReference>
<dbReference type="GO" id="GO:0000049">
    <property type="term" value="F:tRNA binding"/>
    <property type="evidence" value="ECO:0007669"/>
    <property type="project" value="TreeGrafter"/>
</dbReference>
<protein>
    <recommendedName>
        <fullName evidence="2">NFACT RNA-binding domain-containing protein</fullName>
    </recommendedName>
</protein>
<dbReference type="Pfam" id="PF05833">
    <property type="entry name" value="NFACT_N"/>
    <property type="match status" value="1"/>
</dbReference>
<dbReference type="GO" id="GO:0043023">
    <property type="term" value="F:ribosomal large subunit binding"/>
    <property type="evidence" value="ECO:0007669"/>
    <property type="project" value="TreeGrafter"/>
</dbReference>
<name>A0AB34JU32_PRYPA</name>
<dbReference type="Proteomes" id="UP001515480">
    <property type="component" value="Unassembled WGS sequence"/>
</dbReference>
<gene>
    <name evidence="3" type="ORF">AB1Y20_020055</name>
</gene>
<evidence type="ECO:0000313" key="3">
    <source>
        <dbReference type="EMBL" id="KAL1525185.1"/>
    </source>
</evidence>
<sequence length="362" mass="39885">MVVALYATALTTGLVRGAWGRLLHAPPSPFRRALSCDVGPERSDLFPTLNGWILKALDSEERRRNSLQKEAQRAQRAEQLGKWGTLVVSNLYRIDPAASTVVVEDWEDGGAKVELSFDPQKGTPQEQADAAFAVARKLRRGSKVIEGLLTKSEATMERLAAWREAVEANAQDDGALQRIRQEIIKSSESLGVKVQELTSRRPREAGSAAAPPAARPPAASPRSKPTWTGRRLTSPAGIPILVGRNRRENELLSLMIARHPDVWMHARGTPGAHVVLRVSEAGRNAPTDECMQMAANLAAFYSDSRGERKVIVTYTSPKHVRKLPGSRLGTVQLRQEDGTWMANPDEVPEEVKIDRDRFSPKC</sequence>
<dbReference type="Pfam" id="PF05670">
    <property type="entry name" value="NFACT-R_1"/>
    <property type="match status" value="1"/>
</dbReference>
<organism evidence="3 4">
    <name type="scientific">Prymnesium parvum</name>
    <name type="common">Toxic golden alga</name>
    <dbReference type="NCBI Taxonomy" id="97485"/>
    <lineage>
        <taxon>Eukaryota</taxon>
        <taxon>Haptista</taxon>
        <taxon>Haptophyta</taxon>
        <taxon>Prymnesiophyceae</taxon>
        <taxon>Prymnesiales</taxon>
        <taxon>Prymnesiaceae</taxon>
        <taxon>Prymnesium</taxon>
    </lineage>
</organism>
<dbReference type="GO" id="GO:1990112">
    <property type="term" value="C:RQC complex"/>
    <property type="evidence" value="ECO:0007669"/>
    <property type="project" value="TreeGrafter"/>
</dbReference>
<evidence type="ECO:0000256" key="1">
    <source>
        <dbReference type="SAM" id="MobiDB-lite"/>
    </source>
</evidence>
<dbReference type="GO" id="GO:0072344">
    <property type="term" value="P:rescue of stalled ribosome"/>
    <property type="evidence" value="ECO:0007669"/>
    <property type="project" value="TreeGrafter"/>
</dbReference>
<comment type="caution">
    <text evidence="3">The sequence shown here is derived from an EMBL/GenBank/DDBJ whole genome shotgun (WGS) entry which is preliminary data.</text>
</comment>
<dbReference type="PANTHER" id="PTHR15239:SF6">
    <property type="entry name" value="RIBOSOME QUALITY CONTROL COMPLEX SUBUNIT NEMF"/>
    <property type="match status" value="1"/>
</dbReference>
<dbReference type="InterPro" id="IPR008532">
    <property type="entry name" value="NFACT_RNA-bd"/>
</dbReference>
<dbReference type="InterPro" id="IPR051608">
    <property type="entry name" value="RQC_Subunit_NEMF"/>
</dbReference>
<evidence type="ECO:0000259" key="2">
    <source>
        <dbReference type="Pfam" id="PF05670"/>
    </source>
</evidence>
<keyword evidence="4" id="KW-1185">Reference proteome</keyword>